<dbReference type="Gene3D" id="1.10.150.130">
    <property type="match status" value="1"/>
</dbReference>
<keyword evidence="1" id="KW-0238">DNA-binding</keyword>
<keyword evidence="3" id="KW-1185">Reference proteome</keyword>
<organism evidence="2 3">
    <name type="scientific">Mesorhizobium dulcispinae</name>
    <dbReference type="NCBI Taxonomy" id="3072316"/>
    <lineage>
        <taxon>Bacteria</taxon>
        <taxon>Pseudomonadati</taxon>
        <taxon>Pseudomonadota</taxon>
        <taxon>Alphaproteobacteria</taxon>
        <taxon>Hyphomicrobiales</taxon>
        <taxon>Phyllobacteriaceae</taxon>
        <taxon>Mesorhizobium</taxon>
    </lineage>
</organism>
<evidence type="ECO:0000256" key="1">
    <source>
        <dbReference type="ARBA" id="ARBA00023125"/>
    </source>
</evidence>
<comment type="caution">
    <text evidence="2">The sequence shown here is derived from an EMBL/GenBank/DDBJ whole genome shotgun (WGS) entry which is preliminary data.</text>
</comment>
<proteinExistence type="predicted"/>
<reference evidence="2 3" key="1">
    <citation type="submission" date="2023-08" db="EMBL/GenBank/DDBJ databases">
        <title>Implementing the SeqCode for naming new Mesorhizobium species isolated from Vachellia karroo root nodules.</title>
        <authorList>
            <person name="Van Lill M."/>
        </authorList>
    </citation>
    <scope>NUCLEOTIDE SEQUENCE [LARGE SCALE GENOMIC DNA]</scope>
    <source>
        <strain evidence="2 3">VK23A</strain>
    </source>
</reference>
<evidence type="ECO:0000313" key="2">
    <source>
        <dbReference type="EMBL" id="MDX8470981.1"/>
    </source>
</evidence>
<dbReference type="InterPro" id="IPR010998">
    <property type="entry name" value="Integrase_recombinase_N"/>
</dbReference>
<dbReference type="Proteomes" id="UP001271780">
    <property type="component" value="Unassembled WGS sequence"/>
</dbReference>
<dbReference type="RefSeq" id="WP_320315155.1">
    <property type="nucleotide sequence ID" value="NZ_JAVIIX010000001.1"/>
</dbReference>
<evidence type="ECO:0008006" key="4">
    <source>
        <dbReference type="Google" id="ProtNLM"/>
    </source>
</evidence>
<sequence length="91" mass="10426">MRCLSVLDAPISSLEQRFIDYMTLRQFSQETQRIHVGDVGRIATFLRRSPNTATAEYEWFQVGQRDDGVPVPTMNSIVSALRFFFTGRPPT</sequence>
<name>A0ABU4X865_9HYPH</name>
<dbReference type="EMBL" id="JAVIIZ010000001">
    <property type="protein sequence ID" value="MDX8470981.1"/>
    <property type="molecule type" value="Genomic_DNA"/>
</dbReference>
<gene>
    <name evidence="2" type="ORF">RFM27_02700</name>
</gene>
<accession>A0ABU4X865</accession>
<evidence type="ECO:0000313" key="3">
    <source>
        <dbReference type="Proteomes" id="UP001271780"/>
    </source>
</evidence>
<protein>
    <recommendedName>
        <fullName evidence="4">Core-binding (CB) domain-containing protein</fullName>
    </recommendedName>
</protein>